<reference evidence="2 3" key="1">
    <citation type="submission" date="2023-12" db="EMBL/GenBank/DDBJ databases">
        <title>Baltic Sea Cyanobacteria.</title>
        <authorList>
            <person name="Delbaje E."/>
            <person name="Fewer D.P."/>
            <person name="Shishido T.K."/>
        </authorList>
    </citation>
    <scope>NUCLEOTIDE SEQUENCE [LARGE SCALE GENOMIC DNA]</scope>
    <source>
        <strain evidence="2 3">UHCC 0139</strain>
    </source>
</reference>
<gene>
    <name evidence="2" type="ORF">VB738_01195</name>
</gene>
<evidence type="ECO:0000256" key="1">
    <source>
        <dbReference type="SAM" id="MobiDB-lite"/>
    </source>
</evidence>
<dbReference type="RefSeq" id="WP_323303994.1">
    <property type="nucleotide sequence ID" value="NZ_JAYGHX010000001.1"/>
</dbReference>
<organism evidence="2 3">
    <name type="scientific">Cyanobium gracile UHCC 0139</name>
    <dbReference type="NCBI Taxonomy" id="3110308"/>
    <lineage>
        <taxon>Bacteria</taxon>
        <taxon>Bacillati</taxon>
        <taxon>Cyanobacteriota</taxon>
        <taxon>Cyanophyceae</taxon>
        <taxon>Synechococcales</taxon>
        <taxon>Prochlorococcaceae</taxon>
        <taxon>Cyanobium</taxon>
    </lineage>
</organism>
<evidence type="ECO:0000313" key="3">
    <source>
        <dbReference type="Proteomes" id="UP001304461"/>
    </source>
</evidence>
<accession>A0ABU5RQ19</accession>
<keyword evidence="3" id="KW-1185">Reference proteome</keyword>
<evidence type="ECO:0008006" key="4">
    <source>
        <dbReference type="Google" id="ProtNLM"/>
    </source>
</evidence>
<evidence type="ECO:0000313" key="2">
    <source>
        <dbReference type="EMBL" id="MEA5389865.1"/>
    </source>
</evidence>
<comment type="caution">
    <text evidence="2">The sequence shown here is derived from an EMBL/GenBank/DDBJ whole genome shotgun (WGS) entry which is preliminary data.</text>
</comment>
<name>A0ABU5RQ19_9CYAN</name>
<dbReference type="Proteomes" id="UP001304461">
    <property type="component" value="Unassembled WGS sequence"/>
</dbReference>
<protein>
    <recommendedName>
        <fullName evidence="4">Transcriptional regulator</fullName>
    </recommendedName>
</protein>
<proteinExistence type="predicted"/>
<sequence length="172" mass="18276">MATRHSAQTPPGGDWLTLTELGRRYGVSAVHTGKLLVASGLRRSSGEPTAEALAAGLAMRPQPGHHHSSLWLHQGCAPHLERLGLVPQAQRTMVSLWADLLSALQNGSPSISISAEEMAVDVPRDLVKPVNRELRQRGCSFRVNPKLRTAAGPGPACSPARASDAAGPRRYG</sequence>
<dbReference type="EMBL" id="JAYGHX010000001">
    <property type="protein sequence ID" value="MEA5389865.1"/>
    <property type="molecule type" value="Genomic_DNA"/>
</dbReference>
<feature type="region of interest" description="Disordered" evidence="1">
    <location>
        <begin position="145"/>
        <end position="172"/>
    </location>
</feature>